<dbReference type="GO" id="GO:0005737">
    <property type="term" value="C:cytoplasm"/>
    <property type="evidence" value="ECO:0007669"/>
    <property type="project" value="EnsemblFungi"/>
</dbReference>
<dbReference type="EMBL" id="HE576757">
    <property type="protein sequence ID" value="CCC70503.1"/>
    <property type="molecule type" value="Genomic_DNA"/>
</dbReference>
<protein>
    <recommendedName>
        <fullName evidence="7">Histone-binding protein RBBP4-like N-terminal domain-containing protein</fullName>
    </recommendedName>
</protein>
<evidence type="ECO:0000256" key="6">
    <source>
        <dbReference type="PROSITE-ProRule" id="PRU00221"/>
    </source>
</evidence>
<dbReference type="Gene3D" id="2.130.10.10">
    <property type="entry name" value="YVTN repeat-like/Quinoprotein amine dehydrogenase"/>
    <property type="match status" value="1"/>
</dbReference>
<dbReference type="GO" id="GO:0004402">
    <property type="term" value="F:histone acetyltransferase activity"/>
    <property type="evidence" value="ECO:0007669"/>
    <property type="project" value="EnsemblFungi"/>
</dbReference>
<dbReference type="PROSITE" id="PS50082">
    <property type="entry name" value="WD_REPEATS_2"/>
    <property type="match status" value="2"/>
</dbReference>
<dbReference type="STRING" id="1064592.G0VG83"/>
<dbReference type="GO" id="GO:0005634">
    <property type="term" value="C:nucleus"/>
    <property type="evidence" value="ECO:0007669"/>
    <property type="project" value="UniProtKB-SubCell"/>
</dbReference>
<evidence type="ECO:0000256" key="2">
    <source>
        <dbReference type="ARBA" id="ARBA00022574"/>
    </source>
</evidence>
<dbReference type="InParanoid" id="G0VG83"/>
<feature type="repeat" description="WD" evidence="6">
    <location>
        <begin position="168"/>
        <end position="210"/>
    </location>
</feature>
<keyword evidence="5" id="KW-0539">Nucleus</keyword>
<keyword evidence="2 6" id="KW-0853">WD repeat</keyword>
<evidence type="ECO:0000259" key="7">
    <source>
        <dbReference type="Pfam" id="PF12265"/>
    </source>
</evidence>
<dbReference type="eggNOG" id="KOG0264">
    <property type="taxonomic scope" value="Eukaryota"/>
</dbReference>
<keyword evidence="4" id="KW-0156">Chromatin regulator</keyword>
<dbReference type="GO" id="GO:0000123">
    <property type="term" value="C:histone acetyltransferase complex"/>
    <property type="evidence" value="ECO:0007669"/>
    <property type="project" value="EnsemblFungi"/>
</dbReference>
<sequence length="411" mass="46203">MDALMEKMAAVQGEEEDPNKELSIDEEYELWRSNVPLMYDFVSETRLTWPSLSLEWLPQEKSAQAPNRQELIIGTHTSGEEDNYLKIAAIDLPNDIIPSTEKLEDQQKGETTTKSNIKIIKKFKHEEEITRARYMPQNSNLVATINGSGKVFLYDRSKDKHSGLVSTFEYHKENGYGLSFNCNDAGKLLSGSDDGTIALWNVNNSNSSPIYVWSSVHSDIVNDCKWSNFDLNVFGSVSEDSTLQLHDQREKDTFTSQFKVDAPFNTLAFSKHSQYLFAAAGTDSHVYLFDRRDISRPLHSMAGHDGAVTNMEFSPDQDGILMTSGEDRRAIIWDICDIGVEQIPDDAEDGAPEVLMIHAGHRSAINDFSMNPNIPWLMASSEEENIIQVWKCSHKLPRVGGTPTVSVSQLE</sequence>
<dbReference type="GO" id="GO:0031509">
    <property type="term" value="P:subtelomeric heterochromatin formation"/>
    <property type="evidence" value="ECO:0007669"/>
    <property type="project" value="EnsemblFungi"/>
</dbReference>
<accession>G0VG83</accession>
<dbReference type="PROSITE" id="PS50294">
    <property type="entry name" value="WD_REPEATS_REGION"/>
    <property type="match status" value="1"/>
</dbReference>
<evidence type="ECO:0000313" key="8">
    <source>
        <dbReference type="EMBL" id="CCC70503.1"/>
    </source>
</evidence>
<dbReference type="PROSITE" id="PS00678">
    <property type="entry name" value="WD_REPEATS_1"/>
    <property type="match status" value="2"/>
</dbReference>
<evidence type="ECO:0000256" key="4">
    <source>
        <dbReference type="ARBA" id="ARBA00022853"/>
    </source>
</evidence>
<dbReference type="GeneID" id="96904152"/>
<dbReference type="InterPro" id="IPR019775">
    <property type="entry name" value="WD40_repeat_CS"/>
</dbReference>
<dbReference type="Pfam" id="PF00400">
    <property type="entry name" value="WD40"/>
    <property type="match status" value="3"/>
</dbReference>
<comment type="subcellular location">
    <subcellularLocation>
        <location evidence="1">Nucleus</location>
    </subcellularLocation>
</comment>
<dbReference type="SMART" id="SM00320">
    <property type="entry name" value="WD40"/>
    <property type="match status" value="6"/>
</dbReference>
<dbReference type="KEGG" id="ncs:NCAS_0F00190"/>
<dbReference type="InterPro" id="IPR001680">
    <property type="entry name" value="WD40_rpt"/>
</dbReference>
<dbReference type="RefSeq" id="XP_003676859.1">
    <property type="nucleotide sequence ID" value="XM_003676811.1"/>
</dbReference>
<dbReference type="SUPFAM" id="SSF50978">
    <property type="entry name" value="WD40 repeat-like"/>
    <property type="match status" value="1"/>
</dbReference>
<keyword evidence="9" id="KW-1185">Reference proteome</keyword>
<keyword evidence="3" id="KW-0677">Repeat</keyword>
<dbReference type="OrthoDB" id="427795at2759"/>
<evidence type="ECO:0000256" key="3">
    <source>
        <dbReference type="ARBA" id="ARBA00022737"/>
    </source>
</evidence>
<dbReference type="InterPro" id="IPR050459">
    <property type="entry name" value="WD_repeat_RBAP46/RBAP48/MSI1"/>
</dbReference>
<dbReference type="HOGENOM" id="CLU_020445_3_1_1"/>
<name>G0VG83_NAUCA</name>
<organism evidence="8 9">
    <name type="scientific">Naumovozyma castellii</name>
    <name type="common">Yeast</name>
    <name type="synonym">Saccharomyces castellii</name>
    <dbReference type="NCBI Taxonomy" id="27288"/>
    <lineage>
        <taxon>Eukaryota</taxon>
        <taxon>Fungi</taxon>
        <taxon>Dikarya</taxon>
        <taxon>Ascomycota</taxon>
        <taxon>Saccharomycotina</taxon>
        <taxon>Saccharomycetes</taxon>
        <taxon>Saccharomycetales</taxon>
        <taxon>Saccharomycetaceae</taxon>
        <taxon>Naumovozyma</taxon>
    </lineage>
</organism>
<dbReference type="InterPro" id="IPR022052">
    <property type="entry name" value="Histone-bd_RBBP4-like_N"/>
</dbReference>
<dbReference type="AlphaFoldDB" id="G0VG83"/>
<feature type="domain" description="Histone-binding protein RBBP4-like N-terminal" evidence="7">
    <location>
        <begin position="26"/>
        <end position="94"/>
    </location>
</feature>
<evidence type="ECO:0000313" key="9">
    <source>
        <dbReference type="Proteomes" id="UP000001640"/>
    </source>
</evidence>
<gene>
    <name evidence="8" type="primary">NCAS0F00190</name>
    <name evidence="8" type="ordered locus">NCAS_0F00190</name>
</gene>
<dbReference type="InterPro" id="IPR036322">
    <property type="entry name" value="WD40_repeat_dom_sf"/>
</dbReference>
<dbReference type="FunCoup" id="G0VG83">
    <property type="interactions" value="1168"/>
</dbReference>
<dbReference type="GO" id="GO:0000781">
    <property type="term" value="C:chromosome, telomeric region"/>
    <property type="evidence" value="ECO:0007669"/>
    <property type="project" value="GOC"/>
</dbReference>
<dbReference type="Pfam" id="PF12265">
    <property type="entry name" value="CAF1C_H4-bd"/>
    <property type="match status" value="1"/>
</dbReference>
<dbReference type="Proteomes" id="UP000001640">
    <property type="component" value="Chromosome 6"/>
</dbReference>
<feature type="repeat" description="WD" evidence="6">
    <location>
        <begin position="301"/>
        <end position="335"/>
    </location>
</feature>
<dbReference type="OMA" id="HVFDSHE"/>
<evidence type="ECO:0000256" key="1">
    <source>
        <dbReference type="ARBA" id="ARBA00004123"/>
    </source>
</evidence>
<dbReference type="PANTHER" id="PTHR22850">
    <property type="entry name" value="WD40 REPEAT FAMILY"/>
    <property type="match status" value="1"/>
</dbReference>
<reference key="2">
    <citation type="submission" date="2011-08" db="EMBL/GenBank/DDBJ databases">
        <title>Genome sequence of Naumovozyma castellii.</title>
        <authorList>
            <person name="Gordon J.L."/>
            <person name="Armisen D."/>
            <person name="Proux-Wera E."/>
            <person name="OhEigeartaigh S.S."/>
            <person name="Byrne K.P."/>
            <person name="Wolfe K.H."/>
        </authorList>
    </citation>
    <scope>NUCLEOTIDE SEQUENCE</scope>
    <source>
        <strain>Type strain:CBS 4309</strain>
    </source>
</reference>
<proteinExistence type="predicted"/>
<reference evidence="8 9" key="1">
    <citation type="journal article" date="2011" name="Proc. Natl. Acad. Sci. U.S.A.">
        <title>Evolutionary erosion of yeast sex chromosomes by mating-type switching accidents.</title>
        <authorList>
            <person name="Gordon J.L."/>
            <person name="Armisen D."/>
            <person name="Proux-Wera E."/>
            <person name="Oheigeartaigh S.S."/>
            <person name="Byrne K.P."/>
            <person name="Wolfe K.H."/>
        </authorList>
    </citation>
    <scope>NUCLEOTIDE SEQUENCE [LARGE SCALE GENOMIC DNA]</scope>
    <source>
        <strain evidence="9">ATCC 76901 / BCRC 22586 / CBS 4309 / NBRC 1992 / NRRL Y-12630</strain>
    </source>
</reference>
<dbReference type="GO" id="GO:0042393">
    <property type="term" value="F:histone binding"/>
    <property type="evidence" value="ECO:0007669"/>
    <property type="project" value="EnsemblFungi"/>
</dbReference>
<evidence type="ECO:0000256" key="5">
    <source>
        <dbReference type="ARBA" id="ARBA00023242"/>
    </source>
</evidence>
<dbReference type="InterPro" id="IPR015943">
    <property type="entry name" value="WD40/YVTN_repeat-like_dom_sf"/>
</dbReference>